<evidence type="ECO:0000313" key="5">
    <source>
        <dbReference type="EnsemblPlants" id="Pp3c13_4790V3.1"/>
    </source>
</evidence>
<name>A0A2K1JKS2_PHYPA</name>
<evidence type="ECO:0000259" key="3">
    <source>
        <dbReference type="Pfam" id="PF04755"/>
    </source>
</evidence>
<dbReference type="STRING" id="3218.A0A2K1JKS2"/>
<proteinExistence type="predicted"/>
<gene>
    <name evidence="5" type="primary">LOC112290193</name>
    <name evidence="4" type="ORF">PHYPA_016991</name>
</gene>
<keyword evidence="2" id="KW-0934">Plastid</keyword>
<dbReference type="EnsemblPlants" id="Pp3c13_4790V3.1">
    <property type="protein sequence ID" value="Pp3c13_4790V3.1"/>
    <property type="gene ID" value="Pp3c13_4790"/>
</dbReference>
<reference evidence="5" key="3">
    <citation type="submission" date="2020-12" db="UniProtKB">
        <authorList>
            <consortium name="EnsemblPlants"/>
        </authorList>
    </citation>
    <scope>IDENTIFICATION</scope>
</reference>
<dbReference type="Proteomes" id="UP000006727">
    <property type="component" value="Chromosome 13"/>
</dbReference>
<dbReference type="Pfam" id="PF04755">
    <property type="entry name" value="PAP_fibrillin"/>
    <property type="match status" value="1"/>
</dbReference>
<reference evidence="4 6" key="2">
    <citation type="journal article" date="2018" name="Plant J.">
        <title>The Physcomitrella patens chromosome-scale assembly reveals moss genome structure and evolution.</title>
        <authorList>
            <person name="Lang D."/>
            <person name="Ullrich K.K."/>
            <person name="Murat F."/>
            <person name="Fuchs J."/>
            <person name="Jenkins J."/>
            <person name="Haas F.B."/>
            <person name="Piednoel M."/>
            <person name="Gundlach H."/>
            <person name="Van Bel M."/>
            <person name="Meyberg R."/>
            <person name="Vives C."/>
            <person name="Morata J."/>
            <person name="Symeonidi A."/>
            <person name="Hiss M."/>
            <person name="Muchero W."/>
            <person name="Kamisugi Y."/>
            <person name="Saleh O."/>
            <person name="Blanc G."/>
            <person name="Decker E.L."/>
            <person name="van Gessel N."/>
            <person name="Grimwood J."/>
            <person name="Hayes R.D."/>
            <person name="Graham S.W."/>
            <person name="Gunter L.E."/>
            <person name="McDaniel S.F."/>
            <person name="Hoernstein S.N.W."/>
            <person name="Larsson A."/>
            <person name="Li F.W."/>
            <person name="Perroud P.F."/>
            <person name="Phillips J."/>
            <person name="Ranjan P."/>
            <person name="Rokshar D.S."/>
            <person name="Rothfels C.J."/>
            <person name="Schneider L."/>
            <person name="Shu S."/>
            <person name="Stevenson D.W."/>
            <person name="Thummler F."/>
            <person name="Tillich M."/>
            <person name="Villarreal Aguilar J.C."/>
            <person name="Widiez T."/>
            <person name="Wong G.K."/>
            <person name="Wymore A."/>
            <person name="Zhang Y."/>
            <person name="Zimmer A.D."/>
            <person name="Quatrano R.S."/>
            <person name="Mayer K.F.X."/>
            <person name="Goodstein D."/>
            <person name="Casacuberta J.M."/>
            <person name="Vandepoele K."/>
            <person name="Reski R."/>
            <person name="Cuming A.C."/>
            <person name="Tuskan G.A."/>
            <person name="Maumus F."/>
            <person name="Salse J."/>
            <person name="Schmutz J."/>
            <person name="Rensing S.A."/>
        </authorList>
    </citation>
    <scope>NUCLEOTIDE SEQUENCE [LARGE SCALE GENOMIC DNA]</scope>
    <source>
        <strain evidence="5 6">cv. Gransden 2004</strain>
    </source>
</reference>
<keyword evidence="6" id="KW-1185">Reference proteome</keyword>
<dbReference type="Gramene" id="Pp3c13_4790V3.1">
    <property type="protein sequence ID" value="Pp3c13_4790V3.1"/>
    <property type="gene ID" value="Pp3c13_4790"/>
</dbReference>
<dbReference type="OrthoDB" id="45035at2759"/>
<evidence type="ECO:0000313" key="4">
    <source>
        <dbReference type="EMBL" id="PNR42162.1"/>
    </source>
</evidence>
<evidence type="ECO:0000313" key="6">
    <source>
        <dbReference type="Proteomes" id="UP000006727"/>
    </source>
</evidence>
<dbReference type="GO" id="GO:0009535">
    <property type="term" value="C:chloroplast thylakoid membrane"/>
    <property type="evidence" value="ECO:0000318"/>
    <property type="project" value="GO_Central"/>
</dbReference>
<dbReference type="InterPro" id="IPR039633">
    <property type="entry name" value="PAP"/>
</dbReference>
<reference evidence="4 6" key="1">
    <citation type="journal article" date="2008" name="Science">
        <title>The Physcomitrella genome reveals evolutionary insights into the conquest of land by plants.</title>
        <authorList>
            <person name="Rensing S."/>
            <person name="Lang D."/>
            <person name="Zimmer A."/>
            <person name="Terry A."/>
            <person name="Salamov A."/>
            <person name="Shapiro H."/>
            <person name="Nishiyama T."/>
            <person name="Perroud P.-F."/>
            <person name="Lindquist E."/>
            <person name="Kamisugi Y."/>
            <person name="Tanahashi T."/>
            <person name="Sakakibara K."/>
            <person name="Fujita T."/>
            <person name="Oishi K."/>
            <person name="Shin-I T."/>
            <person name="Kuroki Y."/>
            <person name="Toyoda A."/>
            <person name="Suzuki Y."/>
            <person name="Hashimoto A."/>
            <person name="Yamaguchi K."/>
            <person name="Sugano A."/>
            <person name="Kohara Y."/>
            <person name="Fujiyama A."/>
            <person name="Anterola A."/>
            <person name="Aoki S."/>
            <person name="Ashton N."/>
            <person name="Barbazuk W.B."/>
            <person name="Barker E."/>
            <person name="Bennetzen J."/>
            <person name="Bezanilla M."/>
            <person name="Blankenship R."/>
            <person name="Cho S.H."/>
            <person name="Dutcher S."/>
            <person name="Estelle M."/>
            <person name="Fawcett J.A."/>
            <person name="Gundlach H."/>
            <person name="Hanada K."/>
            <person name="Heyl A."/>
            <person name="Hicks K.A."/>
            <person name="Hugh J."/>
            <person name="Lohr M."/>
            <person name="Mayer K."/>
            <person name="Melkozernov A."/>
            <person name="Murata T."/>
            <person name="Nelson D."/>
            <person name="Pils B."/>
            <person name="Prigge M."/>
            <person name="Reiss B."/>
            <person name="Renner T."/>
            <person name="Rombauts S."/>
            <person name="Rushton P."/>
            <person name="Sanderfoot A."/>
            <person name="Schween G."/>
            <person name="Shiu S.-H."/>
            <person name="Stueber K."/>
            <person name="Theodoulou F.L."/>
            <person name="Tu H."/>
            <person name="Van de Peer Y."/>
            <person name="Verrier P.J."/>
            <person name="Waters E."/>
            <person name="Wood A."/>
            <person name="Yang L."/>
            <person name="Cove D."/>
            <person name="Cuming A."/>
            <person name="Hasebe M."/>
            <person name="Lucas S."/>
            <person name="Mishler D.B."/>
            <person name="Reski R."/>
            <person name="Grigoriev I."/>
            <person name="Quatrano R.S."/>
            <person name="Boore J.L."/>
        </authorList>
    </citation>
    <scope>NUCLEOTIDE SEQUENCE [LARGE SCALE GENOMIC DNA]</scope>
    <source>
        <strain evidence="5 6">cv. Gransden 2004</strain>
    </source>
</reference>
<sequence>MVVSPTLSCSAFKLGCALNSASARPSLGGYGRQSGPCKVARVVCSDTVSSKKEWSRVKPGVANSGARRGRSLVAAAAAEGVAVDVNAPASVLVEQLLSLVEGTDRGTQIGEPEKCAINEIVAKLETQCIPEPLSSPLLFGDWEVAYSSNPTAPGGYYRSMLGRALLKTRDMVQSINAPDLISNKVAFAAFGLVEGKVTLQGKLTVLDQKWVEVVFEPPQVMLGSFKTQYGGNSNVKLAILYLDEVVRIGRGSRGSLFIFKRRT</sequence>
<dbReference type="AlphaFoldDB" id="A0A2K1JKS2"/>
<evidence type="ECO:0000256" key="2">
    <source>
        <dbReference type="ARBA" id="ARBA00022640"/>
    </source>
</evidence>
<dbReference type="Gramene" id="Pp3c13_4790V3.2">
    <property type="protein sequence ID" value="Pp3c13_4790V3.2"/>
    <property type="gene ID" value="Pp3c13_4790"/>
</dbReference>
<dbReference type="EnsemblPlants" id="Pp3c13_4790V3.2">
    <property type="protein sequence ID" value="Pp3c13_4790V3.2"/>
    <property type="gene ID" value="Pp3c13_4790"/>
</dbReference>
<feature type="domain" description="Plastid lipid-associated protein/fibrillin conserved" evidence="3">
    <location>
        <begin position="93"/>
        <end position="259"/>
    </location>
</feature>
<dbReference type="GeneID" id="112290193"/>
<dbReference type="EMBL" id="ABEU02000013">
    <property type="protein sequence ID" value="PNR42162.1"/>
    <property type="molecule type" value="Genomic_DNA"/>
</dbReference>
<dbReference type="PaxDb" id="3218-PP1S133_65V6.1"/>
<dbReference type="InterPro" id="IPR006843">
    <property type="entry name" value="PAP/fibrillin_dom"/>
</dbReference>
<protein>
    <recommendedName>
        <fullName evidence="3">Plastid lipid-associated protein/fibrillin conserved domain-containing protein</fullName>
    </recommendedName>
</protein>
<dbReference type="OMA" id="WDVLYCS"/>
<comment type="subcellular location">
    <subcellularLocation>
        <location evidence="1">Plastid</location>
    </subcellularLocation>
</comment>
<organism evidence="4">
    <name type="scientific">Physcomitrium patens</name>
    <name type="common">Spreading-leaved earth moss</name>
    <name type="synonym">Physcomitrella patens</name>
    <dbReference type="NCBI Taxonomy" id="3218"/>
    <lineage>
        <taxon>Eukaryota</taxon>
        <taxon>Viridiplantae</taxon>
        <taxon>Streptophyta</taxon>
        <taxon>Embryophyta</taxon>
        <taxon>Bryophyta</taxon>
        <taxon>Bryophytina</taxon>
        <taxon>Bryopsida</taxon>
        <taxon>Funariidae</taxon>
        <taxon>Funariales</taxon>
        <taxon>Funariaceae</taxon>
        <taxon>Physcomitrium</taxon>
    </lineage>
</organism>
<accession>A0A2K1JKS2</accession>
<dbReference type="GO" id="GO:0010287">
    <property type="term" value="C:plastoglobule"/>
    <property type="evidence" value="ECO:0007669"/>
    <property type="project" value="EnsemblPlants"/>
</dbReference>
<dbReference type="PANTHER" id="PTHR31906">
    <property type="entry name" value="PLASTID-LIPID-ASSOCIATED PROTEIN 4, CHLOROPLASTIC-RELATED"/>
    <property type="match status" value="1"/>
</dbReference>
<evidence type="ECO:0000256" key="1">
    <source>
        <dbReference type="ARBA" id="ARBA00004474"/>
    </source>
</evidence>
<dbReference type="RefSeq" id="XP_024392001.1">
    <property type="nucleotide sequence ID" value="XM_024536233.2"/>
</dbReference>